<feature type="signal peptide" evidence="1">
    <location>
        <begin position="1"/>
        <end position="25"/>
    </location>
</feature>
<comment type="caution">
    <text evidence="2">The sequence shown here is derived from an EMBL/GenBank/DDBJ whole genome shotgun (WGS) entry which is preliminary data.</text>
</comment>
<evidence type="ECO:0000313" key="2">
    <source>
        <dbReference type="EMBL" id="KAA9339796.1"/>
    </source>
</evidence>
<accession>A0AA88FKC9</accession>
<organism evidence="2 3">
    <name type="scientific">Hymenobacter busanensis</name>
    <dbReference type="NCBI Taxonomy" id="2607656"/>
    <lineage>
        <taxon>Bacteria</taxon>
        <taxon>Pseudomonadati</taxon>
        <taxon>Bacteroidota</taxon>
        <taxon>Cytophagia</taxon>
        <taxon>Cytophagales</taxon>
        <taxon>Hymenobacteraceae</taxon>
        <taxon>Hymenobacter</taxon>
    </lineage>
</organism>
<reference evidence="2 3" key="1">
    <citation type="submission" date="2019-09" db="EMBL/GenBank/DDBJ databases">
        <title>Genome sequence of Hymenobacter sp. M3.</title>
        <authorList>
            <person name="Srinivasan S."/>
        </authorList>
    </citation>
    <scope>NUCLEOTIDE SEQUENCE [LARGE SCALE GENOMIC DNA]</scope>
    <source>
        <strain evidence="2 3">M3</strain>
    </source>
</reference>
<dbReference type="PROSITE" id="PS51257">
    <property type="entry name" value="PROKAR_LIPOPROTEIN"/>
    <property type="match status" value="1"/>
</dbReference>
<evidence type="ECO:0000256" key="1">
    <source>
        <dbReference type="SAM" id="SignalP"/>
    </source>
</evidence>
<sequence length="183" mass="20831">MQLMFMRIVIGASALLALLGSCAGASRLPAAPDGVELTVQPQADSAFNIVWLRARVHNRSPRRVWILQQRDSVDLACTMNWGIALSGFTPKGDTLAFCDQCIIDARPQYVALEPGAQRITYLKVNFNYVFPRNELSRLPAPCDKYINRTHGEYRFQVVYKDHWRRKRDSLPHFIGNTAIIKRK</sequence>
<dbReference type="Proteomes" id="UP000326380">
    <property type="component" value="Unassembled WGS sequence"/>
</dbReference>
<dbReference type="RefSeq" id="WP_151077497.1">
    <property type="nucleotide sequence ID" value="NZ_VTWU01000001.1"/>
</dbReference>
<gene>
    <name evidence="2" type="ORF">F0P96_04045</name>
</gene>
<evidence type="ECO:0000313" key="3">
    <source>
        <dbReference type="Proteomes" id="UP000326380"/>
    </source>
</evidence>
<evidence type="ECO:0008006" key="4">
    <source>
        <dbReference type="Google" id="ProtNLM"/>
    </source>
</evidence>
<keyword evidence="1" id="KW-0732">Signal</keyword>
<protein>
    <recommendedName>
        <fullName evidence="4">Lipoprotein</fullName>
    </recommendedName>
</protein>
<dbReference type="EMBL" id="VTWU01000001">
    <property type="protein sequence ID" value="KAA9339796.1"/>
    <property type="molecule type" value="Genomic_DNA"/>
</dbReference>
<keyword evidence="3" id="KW-1185">Reference proteome</keyword>
<name>A0AA88FKC9_9BACT</name>
<proteinExistence type="predicted"/>
<feature type="chain" id="PRO_5041661662" description="Lipoprotein" evidence="1">
    <location>
        <begin position="26"/>
        <end position="183"/>
    </location>
</feature>
<dbReference type="AlphaFoldDB" id="A0AA88FKC9"/>